<comment type="caution">
    <text evidence="10">Lacks conserved residue(s) required for the propagation of feature annotation.</text>
</comment>
<evidence type="ECO:0000256" key="3">
    <source>
        <dbReference type="ARBA" id="ARBA00022630"/>
    </source>
</evidence>
<evidence type="ECO:0000256" key="10">
    <source>
        <dbReference type="HAMAP-Rule" id="MF_02041"/>
    </source>
</evidence>
<sequence length="313" mass="35349">MLDWTDRHERYFLRLLSKNAWLYTEMVTTGALIHGDNERYLKFNHQEHPIALQLGGSDVQDMTICAKMAEDFGYDEVNINVGCPSDRVQRGAFGACLMAEPELIAECVSAMQNAVSIPVTVKNRIGIDQQDEEVSLRRFISTVAEAGCNTFIVHARKAWLQGLSPKQNRDIPPLNYDLVYQIKREFPQLEIIINGGITTLDECTTHLQSVDGVMVGREAYHNPYHLIDVDAMIYNDIGSNASRMQILDQFSEYIEARLSEGVPLKHMTRHILGLFQGMTGAKAWRRHISEQAYKPGAGIEVLREAASHIKESE</sequence>
<evidence type="ECO:0000256" key="4">
    <source>
        <dbReference type="ARBA" id="ARBA00022643"/>
    </source>
</evidence>
<dbReference type="GO" id="GO:0050660">
    <property type="term" value="F:flavin adenine dinucleotide binding"/>
    <property type="evidence" value="ECO:0007669"/>
    <property type="project" value="InterPro"/>
</dbReference>
<dbReference type="RefSeq" id="WP_109836961.1">
    <property type="nucleotide sequence ID" value="NZ_QGKM01000013.1"/>
</dbReference>
<feature type="binding site" evidence="10 13">
    <location>
        <begin position="216"/>
        <end position="217"/>
    </location>
    <ligand>
        <name>FMN</name>
        <dbReference type="ChEBI" id="CHEBI:58210"/>
    </ligand>
</feature>
<name>A0A317CRY5_9GAMM</name>
<dbReference type="GO" id="GO:0010181">
    <property type="term" value="F:FMN binding"/>
    <property type="evidence" value="ECO:0007669"/>
    <property type="project" value="UniProtKB-UniRule"/>
</dbReference>
<accession>A0A317CRY5</accession>
<feature type="site" description="Interacts with tRNA; defines subfamily-specific binding signature" evidence="10">
    <location>
        <position position="285"/>
    </location>
</feature>
<dbReference type="SUPFAM" id="SSF51395">
    <property type="entry name" value="FMN-linked oxidoreductases"/>
    <property type="match status" value="1"/>
</dbReference>
<comment type="function">
    <text evidence="9 10">Catalyzes the synthesis of 5,6-dihydrouridine (D), a modified base found in the D-loop of most tRNAs, via the reduction of the C5-C6 double bond in target uridines. Specifically modifies U20 and U20a in tRNAs.</text>
</comment>
<reference evidence="15 16" key="1">
    <citation type="submission" date="2018-05" db="EMBL/GenBank/DDBJ databases">
        <title>Leucothrix arctica sp. nov., isolated from Arctic seawater.</title>
        <authorList>
            <person name="Choi A."/>
            <person name="Baek K."/>
        </authorList>
    </citation>
    <scope>NUCLEOTIDE SEQUENCE [LARGE SCALE GENOMIC DNA]</scope>
    <source>
        <strain evidence="15 16">JCM 18388</strain>
    </source>
</reference>
<dbReference type="Pfam" id="PF01207">
    <property type="entry name" value="Dus"/>
    <property type="match status" value="1"/>
</dbReference>
<feature type="binding site" evidence="10 13">
    <location>
        <position position="53"/>
    </location>
    <ligand>
        <name>FMN</name>
        <dbReference type="ChEBI" id="CHEBI:58210"/>
    </ligand>
</feature>
<dbReference type="InterPro" id="IPR018517">
    <property type="entry name" value="tRNA_hU_synthase_CS"/>
</dbReference>
<dbReference type="PANTHER" id="PTHR42907">
    <property type="entry name" value="FMN-LINKED OXIDOREDUCTASES SUPERFAMILY PROTEIN"/>
    <property type="match status" value="1"/>
</dbReference>
<comment type="similarity">
    <text evidence="11">Belongs to the dus family.</text>
</comment>
<evidence type="ECO:0000256" key="8">
    <source>
        <dbReference type="ARBA" id="ARBA00023002"/>
    </source>
</evidence>
<feature type="active site" description="Proton donor" evidence="10 12">
    <location>
        <position position="83"/>
    </location>
</feature>
<keyword evidence="4 10" id="KW-0288">FMN</keyword>
<dbReference type="PANTHER" id="PTHR42907:SF1">
    <property type="entry name" value="FMN-LINKED OXIDOREDUCTASES SUPERFAMILY PROTEIN"/>
    <property type="match status" value="1"/>
</dbReference>
<feature type="binding site" evidence="10 13">
    <location>
        <begin position="194"/>
        <end position="196"/>
    </location>
    <ligand>
        <name>FMN</name>
        <dbReference type="ChEBI" id="CHEBI:58210"/>
    </ligand>
</feature>
<dbReference type="EMBL" id="QGKM01000013">
    <property type="protein sequence ID" value="PWQ99200.1"/>
    <property type="molecule type" value="Genomic_DNA"/>
</dbReference>
<evidence type="ECO:0000313" key="16">
    <source>
        <dbReference type="Proteomes" id="UP000245539"/>
    </source>
</evidence>
<dbReference type="NCBIfam" id="TIGR00742">
    <property type="entry name" value="yjbN"/>
    <property type="match status" value="1"/>
</dbReference>
<dbReference type="CDD" id="cd02801">
    <property type="entry name" value="DUS_like_FMN"/>
    <property type="match status" value="1"/>
</dbReference>
<protein>
    <recommendedName>
        <fullName evidence="10">tRNA-dihydrouridine(20/20a) synthase</fullName>
        <ecNumber evidence="10">1.3.1.91</ecNumber>
    </recommendedName>
    <alternativeName>
        <fullName evidence="10">U20-specific dihydrouridine synthase</fullName>
        <shortName evidence="10">U20-specific Dus</shortName>
    </alternativeName>
    <alternativeName>
        <fullName evidence="10">tRNA-dihydrouridine synthase A</fullName>
    </alternativeName>
</protein>
<feature type="site" description="Interacts with tRNA" evidence="10">
    <location>
        <position position="80"/>
    </location>
</feature>
<dbReference type="GO" id="GO:0102266">
    <property type="term" value="F:tRNA-dihydrouridine20a synthase activity"/>
    <property type="evidence" value="ECO:0007669"/>
    <property type="project" value="RHEA"/>
</dbReference>
<dbReference type="EC" id="1.3.1.91" evidence="10"/>
<evidence type="ECO:0000256" key="1">
    <source>
        <dbReference type="ARBA" id="ARBA00001917"/>
    </source>
</evidence>
<keyword evidence="7 10" id="KW-0694">RNA-binding</keyword>
<dbReference type="Gene3D" id="1.20.120.1460">
    <property type="match status" value="1"/>
</dbReference>
<dbReference type="HAMAP" id="MF_02041">
    <property type="entry name" value="DusA_subfam"/>
    <property type="match status" value="1"/>
</dbReference>
<keyword evidence="5 10" id="KW-0819">tRNA processing</keyword>
<dbReference type="GO" id="GO:0000049">
    <property type="term" value="F:tRNA binding"/>
    <property type="evidence" value="ECO:0007669"/>
    <property type="project" value="UniProtKB-UniRule"/>
</dbReference>
<comment type="caution">
    <text evidence="15">The sequence shown here is derived from an EMBL/GenBank/DDBJ whole genome shotgun (WGS) entry which is preliminary data.</text>
</comment>
<keyword evidence="13" id="KW-0547">Nucleotide-binding</keyword>
<evidence type="ECO:0000313" key="15">
    <source>
        <dbReference type="EMBL" id="PWQ99200.1"/>
    </source>
</evidence>
<proteinExistence type="inferred from homology"/>
<organism evidence="15 16">
    <name type="scientific">Leucothrix pacifica</name>
    <dbReference type="NCBI Taxonomy" id="1247513"/>
    <lineage>
        <taxon>Bacteria</taxon>
        <taxon>Pseudomonadati</taxon>
        <taxon>Pseudomonadota</taxon>
        <taxon>Gammaproteobacteria</taxon>
        <taxon>Thiotrichales</taxon>
        <taxon>Thiotrichaceae</taxon>
        <taxon>Leucothrix</taxon>
    </lineage>
</organism>
<keyword evidence="6 10" id="KW-0521">NADP</keyword>
<evidence type="ECO:0000256" key="13">
    <source>
        <dbReference type="PIRSR" id="PIRSR006621-2"/>
    </source>
</evidence>
<feature type="domain" description="DUS-like FMN-binding" evidence="14">
    <location>
        <begin position="1"/>
        <end position="302"/>
    </location>
</feature>
<dbReference type="PIRSF" id="PIRSF006621">
    <property type="entry name" value="Dus"/>
    <property type="match status" value="1"/>
</dbReference>
<dbReference type="InterPro" id="IPR035587">
    <property type="entry name" value="DUS-like_FMN-bd"/>
</dbReference>
<gene>
    <name evidence="10" type="primary">dusA</name>
    <name evidence="15" type="ORF">DKW60_07165</name>
</gene>
<evidence type="ECO:0000256" key="5">
    <source>
        <dbReference type="ARBA" id="ARBA00022694"/>
    </source>
</evidence>
<dbReference type="InterPro" id="IPR004653">
    <property type="entry name" value="DusA"/>
</dbReference>
<dbReference type="OrthoDB" id="9783413at2"/>
<dbReference type="AlphaFoldDB" id="A0A317CRY5"/>
<evidence type="ECO:0000256" key="11">
    <source>
        <dbReference type="PIRNR" id="PIRNR006621"/>
    </source>
</evidence>
<evidence type="ECO:0000256" key="7">
    <source>
        <dbReference type="ARBA" id="ARBA00022884"/>
    </source>
</evidence>
<evidence type="ECO:0000256" key="9">
    <source>
        <dbReference type="ARBA" id="ARBA00058013"/>
    </source>
</evidence>
<dbReference type="FunFam" id="3.20.20.70:FF:000083">
    <property type="entry name" value="tRNA-dihydrouridine(20/20a) synthase"/>
    <property type="match status" value="1"/>
</dbReference>
<dbReference type="NCBIfam" id="NF008774">
    <property type="entry name" value="PRK11815.1"/>
    <property type="match status" value="1"/>
</dbReference>
<feature type="binding site" evidence="10 13">
    <location>
        <position position="154"/>
    </location>
    <ligand>
        <name>FMN</name>
        <dbReference type="ChEBI" id="CHEBI:58210"/>
    </ligand>
</feature>
<comment type="catalytic activity">
    <reaction evidence="10">
        <text>5,6-dihydrouridine(20) in tRNA + NAD(+) = uridine(20) in tRNA + NADH + H(+)</text>
        <dbReference type="Rhea" id="RHEA:53340"/>
        <dbReference type="Rhea" id="RHEA-COMP:13533"/>
        <dbReference type="Rhea" id="RHEA-COMP:13534"/>
        <dbReference type="ChEBI" id="CHEBI:15378"/>
        <dbReference type="ChEBI" id="CHEBI:57540"/>
        <dbReference type="ChEBI" id="CHEBI:57945"/>
        <dbReference type="ChEBI" id="CHEBI:65315"/>
        <dbReference type="ChEBI" id="CHEBI:74443"/>
        <dbReference type="EC" id="1.3.1.91"/>
    </reaction>
</comment>
<evidence type="ECO:0000256" key="2">
    <source>
        <dbReference type="ARBA" id="ARBA00022555"/>
    </source>
</evidence>
<evidence type="ECO:0000256" key="6">
    <source>
        <dbReference type="ARBA" id="ARBA00022857"/>
    </source>
</evidence>
<comment type="cofactor">
    <cofactor evidence="1 10 11 13">
        <name>FMN</name>
        <dbReference type="ChEBI" id="CHEBI:58210"/>
    </cofactor>
</comment>
<keyword evidence="3 10" id="KW-0285">Flavoprotein</keyword>
<comment type="catalytic activity">
    <reaction evidence="10">
        <text>5,6-dihydrouridine(20a) in tRNA + NAD(+) = uridine(20a) in tRNA + NADH + H(+)</text>
        <dbReference type="Rhea" id="RHEA:53348"/>
        <dbReference type="Rhea" id="RHEA-COMP:13535"/>
        <dbReference type="Rhea" id="RHEA-COMP:13536"/>
        <dbReference type="ChEBI" id="CHEBI:15378"/>
        <dbReference type="ChEBI" id="CHEBI:57540"/>
        <dbReference type="ChEBI" id="CHEBI:57945"/>
        <dbReference type="ChEBI" id="CHEBI:65315"/>
        <dbReference type="ChEBI" id="CHEBI:74443"/>
    </reaction>
</comment>
<feature type="site" description="Interacts with tRNA" evidence="10">
    <location>
        <position position="169"/>
    </location>
</feature>
<feature type="binding site" evidence="10 13">
    <location>
        <position position="122"/>
    </location>
    <ligand>
        <name>FMN</name>
        <dbReference type="ChEBI" id="CHEBI:58210"/>
    </ligand>
</feature>
<dbReference type="Gene3D" id="3.20.20.70">
    <property type="entry name" value="Aldolase class I"/>
    <property type="match status" value="1"/>
</dbReference>
<evidence type="ECO:0000259" key="14">
    <source>
        <dbReference type="Pfam" id="PF01207"/>
    </source>
</evidence>
<dbReference type="PROSITE" id="PS01136">
    <property type="entry name" value="UPF0034"/>
    <property type="match status" value="1"/>
</dbReference>
<dbReference type="Proteomes" id="UP000245539">
    <property type="component" value="Unassembled WGS sequence"/>
</dbReference>
<comment type="catalytic activity">
    <reaction evidence="10">
        <text>5,6-dihydrouridine(20) in tRNA + NADP(+) = uridine(20) in tRNA + NADPH + H(+)</text>
        <dbReference type="Rhea" id="RHEA:53336"/>
        <dbReference type="Rhea" id="RHEA-COMP:13533"/>
        <dbReference type="Rhea" id="RHEA-COMP:13534"/>
        <dbReference type="ChEBI" id="CHEBI:15378"/>
        <dbReference type="ChEBI" id="CHEBI:57783"/>
        <dbReference type="ChEBI" id="CHEBI:58349"/>
        <dbReference type="ChEBI" id="CHEBI:65315"/>
        <dbReference type="ChEBI" id="CHEBI:74443"/>
        <dbReference type="EC" id="1.3.1.91"/>
    </reaction>
</comment>
<evidence type="ECO:0000256" key="12">
    <source>
        <dbReference type="PIRSR" id="PIRSR006621-1"/>
    </source>
</evidence>
<comment type="catalytic activity">
    <reaction evidence="10">
        <text>5,6-dihydrouridine(20a) in tRNA + NADP(+) = uridine(20a) in tRNA + NADPH + H(+)</text>
        <dbReference type="Rhea" id="RHEA:53344"/>
        <dbReference type="Rhea" id="RHEA-COMP:13535"/>
        <dbReference type="Rhea" id="RHEA-COMP:13536"/>
        <dbReference type="ChEBI" id="CHEBI:15378"/>
        <dbReference type="ChEBI" id="CHEBI:57783"/>
        <dbReference type="ChEBI" id="CHEBI:58349"/>
        <dbReference type="ChEBI" id="CHEBI:65315"/>
        <dbReference type="ChEBI" id="CHEBI:74443"/>
    </reaction>
</comment>
<feature type="site" description="Interacts with tRNA; defines subfamily-specific binding signature" evidence="10">
    <location>
        <position position="166"/>
    </location>
</feature>
<comment type="similarity">
    <text evidence="10">Belongs to the Dus family. DusA subfamily.</text>
</comment>
<dbReference type="InterPro" id="IPR013785">
    <property type="entry name" value="Aldolase_TIM"/>
</dbReference>
<dbReference type="GO" id="GO:0102264">
    <property type="term" value="F:tRNA-dihydrouridine20 synthase activity"/>
    <property type="evidence" value="ECO:0007669"/>
    <property type="project" value="UniProtKB-EC"/>
</dbReference>
<keyword evidence="16" id="KW-1185">Reference proteome</keyword>
<keyword evidence="8 10" id="KW-0560">Oxidoreductase</keyword>
<dbReference type="InterPro" id="IPR001269">
    <property type="entry name" value="DUS_fam"/>
</dbReference>
<keyword evidence="2 10" id="KW-0820">tRNA-binding</keyword>